<comment type="caution">
    <text evidence="2">The sequence shown here is derived from an EMBL/GenBank/DDBJ whole genome shotgun (WGS) entry which is preliminary data.</text>
</comment>
<protein>
    <recommendedName>
        <fullName evidence="1">DUF6935 domain-containing protein</fullName>
    </recommendedName>
</protein>
<sequence length="165" mass="18666">MSEITLNSLPKTLDELKAMPQAALTVPEEVAALTVAALALYPENPAETEKMLDFLRGPRPLNGIDKQFIRDRFRGKEYLMRSYLVGSTPENNYTPVQPYRVTVSENTYSRTQFVDGYLTLYVACSGADSPRPLKLRNKPSTGQWFLWEQQLLTGIRIPQVADPWA</sequence>
<dbReference type="EMBL" id="JAGZGG010000058">
    <property type="protein sequence ID" value="MBS5333757.1"/>
    <property type="molecule type" value="Genomic_DNA"/>
</dbReference>
<dbReference type="Pfam" id="PF22043">
    <property type="entry name" value="DUF6935"/>
    <property type="match status" value="1"/>
</dbReference>
<evidence type="ECO:0000259" key="1">
    <source>
        <dbReference type="Pfam" id="PF22043"/>
    </source>
</evidence>
<accession>A0A943HKV4</accession>
<organism evidence="2 3">
    <name type="scientific">Subdoligranulum variabile</name>
    <dbReference type="NCBI Taxonomy" id="214851"/>
    <lineage>
        <taxon>Bacteria</taxon>
        <taxon>Bacillati</taxon>
        <taxon>Bacillota</taxon>
        <taxon>Clostridia</taxon>
        <taxon>Eubacteriales</taxon>
        <taxon>Oscillospiraceae</taxon>
        <taxon>Subdoligranulum</taxon>
    </lineage>
</organism>
<gene>
    <name evidence="2" type="ORF">KHY36_14690</name>
</gene>
<name>A0A943HKV4_9FIRM</name>
<proteinExistence type="predicted"/>
<dbReference type="InterPro" id="IPR053907">
    <property type="entry name" value="DUF6935"/>
</dbReference>
<evidence type="ECO:0000313" key="2">
    <source>
        <dbReference type="EMBL" id="MBS5333757.1"/>
    </source>
</evidence>
<evidence type="ECO:0000313" key="3">
    <source>
        <dbReference type="Proteomes" id="UP000759273"/>
    </source>
</evidence>
<dbReference type="Proteomes" id="UP000759273">
    <property type="component" value="Unassembled WGS sequence"/>
</dbReference>
<dbReference type="AlphaFoldDB" id="A0A943HKV4"/>
<feature type="domain" description="DUF6935" evidence="1">
    <location>
        <begin position="7"/>
        <end position="159"/>
    </location>
</feature>
<reference evidence="2" key="1">
    <citation type="submission" date="2021-02" db="EMBL/GenBank/DDBJ databases">
        <title>Infant gut strain persistence is associated with maternal origin, phylogeny, and functional potential including surface adhesion and iron acquisition.</title>
        <authorList>
            <person name="Lou Y.C."/>
        </authorList>
    </citation>
    <scope>NUCLEOTIDE SEQUENCE</scope>
    <source>
        <strain evidence="2">L3_101_000M1_dasL3_101_000M1_concoct_87</strain>
    </source>
</reference>